<dbReference type="SUPFAM" id="SSF47413">
    <property type="entry name" value="lambda repressor-like DNA-binding domains"/>
    <property type="match status" value="1"/>
</dbReference>
<reference evidence="1 2" key="1">
    <citation type="journal article" date="2023" name="Nat. Commun.">
        <title>Genomic dissection of endemic carbapenem resistance reveals metallo-beta-lactamase dissemination through clonal, plasmid and integron transfer.</title>
        <authorList>
            <person name="Macesic N."/>
            <person name="Hawkey J."/>
            <person name="Vezina B."/>
            <person name="Wisniewski J.A."/>
            <person name="Cottingham H."/>
            <person name="Blakeway L.V."/>
            <person name="Harshegyi T."/>
            <person name="Pragastis K."/>
            <person name="Badoordeen G.Z."/>
            <person name="Dennison A."/>
            <person name="Spelman D.W."/>
            <person name="Jenney A.W.J."/>
            <person name="Peleg A.Y."/>
        </authorList>
    </citation>
    <scope>NUCLEOTIDE SEQUENCE [LARGE SCALE GENOMIC DNA]</scope>
    <source>
        <strain evidence="1 2">CPO239</strain>
    </source>
</reference>
<accession>A0ABU6KTV9</accession>
<name>A0ABU6KTV9_ENTAS</name>
<dbReference type="RefSeq" id="WP_095442326.1">
    <property type="nucleotide sequence ID" value="NZ_JAKWHR010000165.1"/>
</dbReference>
<dbReference type="InterPro" id="IPR031856">
    <property type="entry name" value="YdaS_toxin-like"/>
</dbReference>
<evidence type="ECO:0000313" key="2">
    <source>
        <dbReference type="Proteomes" id="UP001175344"/>
    </source>
</evidence>
<dbReference type="Pfam" id="PF15943">
    <property type="entry name" value="YdaS_toxin"/>
    <property type="match status" value="1"/>
</dbReference>
<gene>
    <name evidence="1" type="ORF">QAA55_013090</name>
</gene>
<dbReference type="InterPro" id="IPR010982">
    <property type="entry name" value="Lambda_DNA-bd_dom_sf"/>
</dbReference>
<organism evidence="1 2">
    <name type="scientific">Enterobacter asburiae</name>
    <dbReference type="NCBI Taxonomy" id="61645"/>
    <lineage>
        <taxon>Bacteria</taxon>
        <taxon>Pseudomonadati</taxon>
        <taxon>Pseudomonadota</taxon>
        <taxon>Gammaproteobacteria</taxon>
        <taxon>Enterobacterales</taxon>
        <taxon>Enterobacteriaceae</taxon>
        <taxon>Enterobacter</taxon>
        <taxon>Enterobacter cloacae complex</taxon>
    </lineage>
</organism>
<proteinExistence type="predicted"/>
<sequence>MKLKQYTDSLSRGDLSKLAIDLGISASFLSQMASGAAKVPISRALAIEEATDGQVTRKDLLPNDWHKYWRPEELEHTASTRREVEQ</sequence>
<evidence type="ECO:0000313" key="1">
    <source>
        <dbReference type="EMBL" id="MEC5729344.1"/>
    </source>
</evidence>
<comment type="caution">
    <text evidence="1">The sequence shown here is derived from an EMBL/GenBank/DDBJ whole genome shotgun (WGS) entry which is preliminary data.</text>
</comment>
<protein>
    <submittedName>
        <fullName evidence="1">YdaS family helix-turn-helix protein</fullName>
    </submittedName>
</protein>
<dbReference type="EMBL" id="JARTQQ020000001">
    <property type="protein sequence ID" value="MEC5729344.1"/>
    <property type="molecule type" value="Genomic_DNA"/>
</dbReference>
<dbReference type="Proteomes" id="UP001175344">
    <property type="component" value="Unassembled WGS sequence"/>
</dbReference>
<dbReference type="Gene3D" id="1.10.260.40">
    <property type="entry name" value="lambda repressor-like DNA-binding domains"/>
    <property type="match status" value="1"/>
</dbReference>
<keyword evidence="2" id="KW-1185">Reference proteome</keyword>